<gene>
    <name evidence="1" type="ORF">NQ318_012754</name>
</gene>
<evidence type="ECO:0000313" key="1">
    <source>
        <dbReference type="EMBL" id="KAJ8950675.1"/>
    </source>
</evidence>
<dbReference type="Proteomes" id="UP001162162">
    <property type="component" value="Unassembled WGS sequence"/>
</dbReference>
<dbReference type="Pfam" id="PF02958">
    <property type="entry name" value="EcKL"/>
    <property type="match status" value="1"/>
</dbReference>
<accession>A0AAV8YJ53</accession>
<proteinExistence type="predicted"/>
<protein>
    <submittedName>
        <fullName evidence="1">Uncharacterized protein</fullName>
    </submittedName>
</protein>
<name>A0AAV8YJ53_9CUCU</name>
<keyword evidence="2" id="KW-1185">Reference proteome</keyword>
<dbReference type="PANTHER" id="PTHR11012:SF55">
    <property type="entry name" value="BHLH DOMAIN-CONTAINING PROTEIN"/>
    <property type="match status" value="1"/>
</dbReference>
<dbReference type="EMBL" id="JAPWTK010000096">
    <property type="protein sequence ID" value="KAJ8950675.1"/>
    <property type="molecule type" value="Genomic_DNA"/>
</dbReference>
<sequence length="106" mass="12395">MLLRDKNGKAVKNKMVDLQLTTYSSLIRDLIFFLFTSVDNGVLDKHLDDFVQLYYDSFVDNLKDFDLDLGPFSWEEFQKELEEVAPTEVYHVLVMLKPICTERGIL</sequence>
<reference evidence="1" key="1">
    <citation type="journal article" date="2023" name="Insect Mol. Biol.">
        <title>Genome sequencing provides insights into the evolution of gene families encoding plant cell wall-degrading enzymes in longhorned beetles.</title>
        <authorList>
            <person name="Shin N.R."/>
            <person name="Okamura Y."/>
            <person name="Kirsch R."/>
            <person name="Pauchet Y."/>
        </authorList>
    </citation>
    <scope>NUCLEOTIDE SEQUENCE</scope>
    <source>
        <strain evidence="1">AMC_N1</strain>
    </source>
</reference>
<evidence type="ECO:0000313" key="2">
    <source>
        <dbReference type="Proteomes" id="UP001162162"/>
    </source>
</evidence>
<dbReference type="InterPro" id="IPR004119">
    <property type="entry name" value="EcKL"/>
</dbReference>
<dbReference type="PANTHER" id="PTHR11012">
    <property type="entry name" value="PROTEIN KINASE-LIKE DOMAIN-CONTAINING"/>
    <property type="match status" value="1"/>
</dbReference>
<comment type="caution">
    <text evidence="1">The sequence shown here is derived from an EMBL/GenBank/DDBJ whole genome shotgun (WGS) entry which is preliminary data.</text>
</comment>
<dbReference type="AlphaFoldDB" id="A0AAV8YJ53"/>
<organism evidence="1 2">
    <name type="scientific">Aromia moschata</name>
    <dbReference type="NCBI Taxonomy" id="1265417"/>
    <lineage>
        <taxon>Eukaryota</taxon>
        <taxon>Metazoa</taxon>
        <taxon>Ecdysozoa</taxon>
        <taxon>Arthropoda</taxon>
        <taxon>Hexapoda</taxon>
        <taxon>Insecta</taxon>
        <taxon>Pterygota</taxon>
        <taxon>Neoptera</taxon>
        <taxon>Endopterygota</taxon>
        <taxon>Coleoptera</taxon>
        <taxon>Polyphaga</taxon>
        <taxon>Cucujiformia</taxon>
        <taxon>Chrysomeloidea</taxon>
        <taxon>Cerambycidae</taxon>
        <taxon>Cerambycinae</taxon>
        <taxon>Callichromatini</taxon>
        <taxon>Aromia</taxon>
    </lineage>
</organism>